<evidence type="ECO:0000313" key="1">
    <source>
        <dbReference type="EMBL" id="GFQ01994.1"/>
    </source>
</evidence>
<dbReference type="Proteomes" id="UP000653305">
    <property type="component" value="Unassembled WGS sequence"/>
</dbReference>
<dbReference type="EMBL" id="BMAC01000720">
    <property type="protein sequence ID" value="GFQ01994.1"/>
    <property type="molecule type" value="Genomic_DNA"/>
</dbReference>
<comment type="caution">
    <text evidence="1">The sequence shown here is derived from an EMBL/GenBank/DDBJ whole genome shotgun (WGS) entry which is preliminary data.</text>
</comment>
<protein>
    <submittedName>
        <fullName evidence="1">Uncharacterized protein</fullName>
    </submittedName>
</protein>
<keyword evidence="2" id="KW-1185">Reference proteome</keyword>
<accession>A0A830D1F3</accession>
<reference evidence="1" key="1">
    <citation type="submission" date="2020-07" db="EMBL/GenBank/DDBJ databases">
        <title>Ethylene signaling mediates host invasion by parasitic plants.</title>
        <authorList>
            <person name="Yoshida S."/>
        </authorList>
    </citation>
    <scope>NUCLEOTIDE SEQUENCE</scope>
    <source>
        <strain evidence="1">Okayama</strain>
    </source>
</reference>
<dbReference type="AlphaFoldDB" id="A0A830D1F3"/>
<evidence type="ECO:0000313" key="2">
    <source>
        <dbReference type="Proteomes" id="UP000653305"/>
    </source>
</evidence>
<gene>
    <name evidence="1" type="ORF">PHJA_002343300</name>
</gene>
<name>A0A830D1F3_9LAMI</name>
<organism evidence="1 2">
    <name type="scientific">Phtheirospermum japonicum</name>
    <dbReference type="NCBI Taxonomy" id="374723"/>
    <lineage>
        <taxon>Eukaryota</taxon>
        <taxon>Viridiplantae</taxon>
        <taxon>Streptophyta</taxon>
        <taxon>Embryophyta</taxon>
        <taxon>Tracheophyta</taxon>
        <taxon>Spermatophyta</taxon>
        <taxon>Magnoliopsida</taxon>
        <taxon>eudicotyledons</taxon>
        <taxon>Gunneridae</taxon>
        <taxon>Pentapetalae</taxon>
        <taxon>asterids</taxon>
        <taxon>lamiids</taxon>
        <taxon>Lamiales</taxon>
        <taxon>Orobanchaceae</taxon>
        <taxon>Orobanchaceae incertae sedis</taxon>
        <taxon>Phtheirospermum</taxon>
    </lineage>
</organism>
<proteinExistence type="predicted"/>
<sequence>MKHHNFTTRSMGVQPSTFVSTLKYRSVGFSTIEDRIVLPRDLIVIVREASTSRGGMVQRQRWRHFQWRAGVMSRWVCRRQYAVVCVKRGDERRRSAMEEIGLRRGGGGDLTSNLFIAIDTMASVMKMTLVPSLNKKKRQKMDQESVFEIRTNFIAVLWTDYEEEHVLIDSESFDAYMEDATDDMFLRVNTCYRLKDYWMTLSEINNFTPARPGNASLRRISVVVSFEICSSTTTPTKEKVVGIINEYSTQI</sequence>